<dbReference type="Pfam" id="PF10105">
    <property type="entry name" value="DUF2344"/>
    <property type="match status" value="1"/>
</dbReference>
<evidence type="ECO:0000259" key="2">
    <source>
        <dbReference type="Pfam" id="PF10105"/>
    </source>
</evidence>
<comment type="caution">
    <text evidence="3">The sequence shown here is derived from an EMBL/GenBank/DDBJ whole genome shotgun (WGS) entry which is preliminary data.</text>
</comment>
<evidence type="ECO:0000256" key="1">
    <source>
        <dbReference type="SAM" id="MobiDB-lite"/>
    </source>
</evidence>
<name>A0A9D1ABT5_9FIRM</name>
<dbReference type="EMBL" id="DVGK01000015">
    <property type="protein sequence ID" value="HIR12487.1"/>
    <property type="molecule type" value="Genomic_DNA"/>
</dbReference>
<reference evidence="3" key="2">
    <citation type="journal article" date="2021" name="PeerJ">
        <title>Extensive microbial diversity within the chicken gut microbiome revealed by metagenomics and culture.</title>
        <authorList>
            <person name="Gilroy R."/>
            <person name="Ravi A."/>
            <person name="Getino M."/>
            <person name="Pursley I."/>
            <person name="Horton D.L."/>
            <person name="Alikhan N.F."/>
            <person name="Baker D."/>
            <person name="Gharbi K."/>
            <person name="Hall N."/>
            <person name="Watson M."/>
            <person name="Adriaenssens E.M."/>
            <person name="Foster-Nyarko E."/>
            <person name="Jarju S."/>
            <person name="Secka A."/>
            <person name="Antonio M."/>
            <person name="Oren A."/>
            <person name="Chaudhuri R.R."/>
            <person name="La Ragione R."/>
            <person name="Hildebrand F."/>
            <person name="Pallen M.J."/>
        </authorList>
    </citation>
    <scope>NUCLEOTIDE SEQUENCE</scope>
    <source>
        <strain evidence="3">ChiSjej4B22-8148</strain>
    </source>
</reference>
<reference evidence="3" key="1">
    <citation type="submission" date="2020-10" db="EMBL/GenBank/DDBJ databases">
        <authorList>
            <person name="Gilroy R."/>
        </authorList>
    </citation>
    <scope>NUCLEOTIDE SEQUENCE</scope>
    <source>
        <strain evidence="3">ChiSjej4B22-8148</strain>
    </source>
</reference>
<protein>
    <submittedName>
        <fullName evidence="3">DUF2344 domain-containing protein</fullName>
    </submittedName>
</protein>
<dbReference type="Proteomes" id="UP000886757">
    <property type="component" value="Unassembled WGS sequence"/>
</dbReference>
<dbReference type="AlphaFoldDB" id="A0A9D1ABT5"/>
<feature type="region of interest" description="Disordered" evidence="1">
    <location>
        <begin position="224"/>
        <end position="243"/>
    </location>
</feature>
<dbReference type="NCBIfam" id="TIGR03936">
    <property type="entry name" value="sam_1_link_chp"/>
    <property type="match status" value="1"/>
</dbReference>
<evidence type="ECO:0000313" key="4">
    <source>
        <dbReference type="Proteomes" id="UP000886757"/>
    </source>
</evidence>
<proteinExistence type="predicted"/>
<sequence>MKVRIRFSKYGSMKFIGHLDVMRYFQKAFRRAGIDIAFTEGLSPHMIMSFAAPLGLGLTSDGEYMDVELRTVRSSKEIMDALNQAGCEGILVTGVYQIPEDKANKAMTLVAAADYSLRFRKGYAPKGDWQSGISHFYASKSIRVLKKTKKSEKEVDIRPMIYEMSVHSGTVFFKLAAGSAANLKPELVMDAYLKSIGMEPQPFAYEIHRRELYADLGQGQKRKLAPLGELGQEIPGEAADGEQ</sequence>
<gene>
    <name evidence="3" type="ORF">IAB31_01015</name>
</gene>
<organism evidence="3 4">
    <name type="scientific">Candidatus Choladousia intestinavium</name>
    <dbReference type="NCBI Taxonomy" id="2840727"/>
    <lineage>
        <taxon>Bacteria</taxon>
        <taxon>Bacillati</taxon>
        <taxon>Bacillota</taxon>
        <taxon>Clostridia</taxon>
        <taxon>Lachnospirales</taxon>
        <taxon>Lachnospiraceae</taxon>
        <taxon>Lachnospiraceae incertae sedis</taxon>
        <taxon>Candidatus Choladousia</taxon>
    </lineage>
</organism>
<feature type="domain" description="DUF2344" evidence="2">
    <location>
        <begin position="2"/>
        <end position="185"/>
    </location>
</feature>
<dbReference type="InterPro" id="IPR018768">
    <property type="entry name" value="DUF2344"/>
</dbReference>
<evidence type="ECO:0000313" key="3">
    <source>
        <dbReference type="EMBL" id="HIR12487.1"/>
    </source>
</evidence>
<accession>A0A9D1ABT5</accession>